<organism evidence="8 9">
    <name type="scientific">Leptospira yasudae</name>
    <dbReference type="NCBI Taxonomy" id="2202201"/>
    <lineage>
        <taxon>Bacteria</taxon>
        <taxon>Pseudomonadati</taxon>
        <taxon>Spirochaetota</taxon>
        <taxon>Spirochaetia</taxon>
        <taxon>Leptospirales</taxon>
        <taxon>Leptospiraceae</taxon>
        <taxon>Leptospira</taxon>
    </lineage>
</organism>
<dbReference type="PANTHER" id="PTHR43673:SF2">
    <property type="entry name" value="NITROREDUCTASE"/>
    <property type="match status" value="1"/>
</dbReference>
<evidence type="ECO:0000313" key="9">
    <source>
        <dbReference type="Proteomes" id="UP000297613"/>
    </source>
</evidence>
<dbReference type="Pfam" id="PF00881">
    <property type="entry name" value="Nitroreductase"/>
    <property type="match status" value="1"/>
</dbReference>
<evidence type="ECO:0000256" key="2">
    <source>
        <dbReference type="ARBA" id="ARBA00007118"/>
    </source>
</evidence>
<reference evidence="8 9" key="1">
    <citation type="journal article" date="2019" name="PLoS Negl. Trop. Dis.">
        <title>Revisiting the worldwide diversity of Leptospira species in the environment.</title>
        <authorList>
            <person name="Vincent A.T."/>
            <person name="Schiettekatte O."/>
            <person name="Bourhy P."/>
            <person name="Veyrier F.J."/>
            <person name="Picardeau M."/>
        </authorList>
    </citation>
    <scope>NUCLEOTIDE SEQUENCE [LARGE SCALE GENOMIC DNA]</scope>
    <source>
        <strain evidence="8 9">201702445</strain>
    </source>
</reference>
<dbReference type="RefSeq" id="WP_135568872.1">
    <property type="nucleotide sequence ID" value="NZ_RQGK01000043.1"/>
</dbReference>
<evidence type="ECO:0000256" key="4">
    <source>
        <dbReference type="ARBA" id="ARBA00022643"/>
    </source>
</evidence>
<dbReference type="InterPro" id="IPR029479">
    <property type="entry name" value="Nitroreductase"/>
</dbReference>
<comment type="caution">
    <text evidence="8">The sequence shown here is derived from an EMBL/GenBank/DDBJ whole genome shotgun (WGS) entry which is preliminary data.</text>
</comment>
<accession>A0A6N4QY71</accession>
<evidence type="ECO:0000256" key="1">
    <source>
        <dbReference type="ARBA" id="ARBA00001917"/>
    </source>
</evidence>
<dbReference type="InterPro" id="IPR033878">
    <property type="entry name" value="NfsB-like"/>
</dbReference>
<dbReference type="PANTHER" id="PTHR43673">
    <property type="entry name" value="NAD(P)H NITROREDUCTASE YDGI-RELATED"/>
    <property type="match status" value="1"/>
</dbReference>
<evidence type="ECO:0000313" key="8">
    <source>
        <dbReference type="EMBL" id="TGL83872.1"/>
    </source>
</evidence>
<dbReference type="Gene3D" id="3.40.109.10">
    <property type="entry name" value="NADH Oxidase"/>
    <property type="match status" value="1"/>
</dbReference>
<proteinExistence type="inferred from homology"/>
<evidence type="ECO:0000256" key="5">
    <source>
        <dbReference type="ARBA" id="ARBA00022857"/>
    </source>
</evidence>
<evidence type="ECO:0000256" key="6">
    <source>
        <dbReference type="ARBA" id="ARBA00023002"/>
    </source>
</evidence>
<feature type="domain" description="Nitroreductase" evidence="7">
    <location>
        <begin position="8"/>
        <end position="184"/>
    </location>
</feature>
<comment type="similarity">
    <text evidence="2">Belongs to the nitroreductase family.</text>
</comment>
<dbReference type="InterPro" id="IPR000415">
    <property type="entry name" value="Nitroreductase-like"/>
</dbReference>
<dbReference type="Proteomes" id="UP000297613">
    <property type="component" value="Unassembled WGS sequence"/>
</dbReference>
<evidence type="ECO:0000259" key="7">
    <source>
        <dbReference type="Pfam" id="PF00881"/>
    </source>
</evidence>
<gene>
    <name evidence="8" type="ORF">EHQ83_12435</name>
</gene>
<dbReference type="GO" id="GO:0016491">
    <property type="term" value="F:oxidoreductase activity"/>
    <property type="evidence" value="ECO:0007669"/>
    <property type="project" value="UniProtKB-KW"/>
</dbReference>
<dbReference type="EMBL" id="RQGM01000044">
    <property type="protein sequence ID" value="TGL83872.1"/>
    <property type="molecule type" value="Genomic_DNA"/>
</dbReference>
<keyword evidence="6" id="KW-0560">Oxidoreductase</keyword>
<dbReference type="AlphaFoldDB" id="A0A6N4QY71"/>
<evidence type="ECO:0000256" key="3">
    <source>
        <dbReference type="ARBA" id="ARBA00022630"/>
    </source>
</evidence>
<keyword evidence="4" id="KW-0288">FMN</keyword>
<keyword evidence="3" id="KW-0285">Flavoprotein</keyword>
<keyword evidence="5" id="KW-0521">NADP</keyword>
<dbReference type="CDD" id="cd02149">
    <property type="entry name" value="NfsB-like"/>
    <property type="match status" value="1"/>
</dbReference>
<name>A0A6N4QY71_9LEPT</name>
<protein>
    <submittedName>
        <fullName evidence="8">NAD(P)H-dependent oxidoreductase</fullName>
    </submittedName>
</protein>
<comment type="cofactor">
    <cofactor evidence="1">
        <name>FMN</name>
        <dbReference type="ChEBI" id="CHEBI:58210"/>
    </cofactor>
</comment>
<sequence>MDLLEKLNWRYATKRMTGQKVPQEKVDRILESVRLTASGFGLQPYQVLVVEDEELKRKIHPIANNQPQILESSHILIFAAWDQITESRIEDYIELIAKTRNTSVESLQGFQNSLLGWLKSQTPESSFNWAAKQTYIAFGTGIVAAAVEGVDATPMEGFNPAALDELLYLKERGLRSTSILTLGYRDVENDRLVNAPKVRKAKEDFVIEYSSAGIA</sequence>
<dbReference type="SUPFAM" id="SSF55469">
    <property type="entry name" value="FMN-dependent nitroreductase-like"/>
    <property type="match status" value="1"/>
</dbReference>